<dbReference type="STRING" id="3055.A0A2K3CPZ6"/>
<dbReference type="GO" id="GO:0016925">
    <property type="term" value="P:protein sumoylation"/>
    <property type="evidence" value="ECO:0000318"/>
    <property type="project" value="GO_Central"/>
</dbReference>
<evidence type="ECO:0000313" key="4">
    <source>
        <dbReference type="EMBL" id="PNW70348.1"/>
    </source>
</evidence>
<dbReference type="GO" id="GO:0005634">
    <property type="term" value="C:nucleus"/>
    <property type="evidence" value="ECO:0000318"/>
    <property type="project" value="GO_Central"/>
</dbReference>
<dbReference type="OrthoDB" id="548384at2759"/>
<dbReference type="EMBL" id="CM008978">
    <property type="protein sequence ID" value="PNW70348.1"/>
    <property type="molecule type" value="Genomic_DNA"/>
</dbReference>
<dbReference type="InterPro" id="IPR022617">
    <property type="entry name" value="Rad60/SUMO-like_dom"/>
</dbReference>
<dbReference type="Gramene" id="PNW70348">
    <property type="protein sequence ID" value="PNW70348"/>
    <property type="gene ID" value="CHLRE_17g716251v5"/>
</dbReference>
<dbReference type="AlphaFoldDB" id="A0A2K3CPZ6"/>
<dbReference type="InParanoid" id="A0A2K3CPZ6"/>
<evidence type="ECO:0000256" key="1">
    <source>
        <dbReference type="SAM" id="MobiDB-lite"/>
    </source>
</evidence>
<name>A0A2K3CPZ6_CHLRE</name>
<dbReference type="InterPro" id="IPR005123">
    <property type="entry name" value="Oxoglu/Fe-dep_dioxygenase_dom"/>
</dbReference>
<feature type="region of interest" description="Disordered" evidence="1">
    <location>
        <begin position="410"/>
        <end position="564"/>
    </location>
</feature>
<dbReference type="Proteomes" id="UP000006906">
    <property type="component" value="Chromosome 17"/>
</dbReference>
<dbReference type="SUPFAM" id="SSF54236">
    <property type="entry name" value="Ubiquitin-like"/>
    <property type="match status" value="1"/>
</dbReference>
<feature type="region of interest" description="Disordered" evidence="1">
    <location>
        <begin position="363"/>
        <end position="394"/>
    </location>
</feature>
<evidence type="ECO:0000259" key="3">
    <source>
        <dbReference type="PROSITE" id="PS51471"/>
    </source>
</evidence>
<reference evidence="4 5" key="1">
    <citation type="journal article" date="2007" name="Science">
        <title>The Chlamydomonas genome reveals the evolution of key animal and plant functions.</title>
        <authorList>
            <person name="Merchant S.S."/>
            <person name="Prochnik S.E."/>
            <person name="Vallon O."/>
            <person name="Harris E.H."/>
            <person name="Karpowicz S.J."/>
            <person name="Witman G.B."/>
            <person name="Terry A."/>
            <person name="Salamov A."/>
            <person name="Fritz-Laylin L.K."/>
            <person name="Marechal-Drouard L."/>
            <person name="Marshall W.F."/>
            <person name="Qu L.H."/>
            <person name="Nelson D.R."/>
            <person name="Sanderfoot A.A."/>
            <person name="Spalding M.H."/>
            <person name="Kapitonov V.V."/>
            <person name="Ren Q."/>
            <person name="Ferris P."/>
            <person name="Lindquist E."/>
            <person name="Shapiro H."/>
            <person name="Lucas S.M."/>
            <person name="Grimwood J."/>
            <person name="Schmutz J."/>
            <person name="Cardol P."/>
            <person name="Cerutti H."/>
            <person name="Chanfreau G."/>
            <person name="Chen C.L."/>
            <person name="Cognat V."/>
            <person name="Croft M.T."/>
            <person name="Dent R."/>
            <person name="Dutcher S."/>
            <person name="Fernandez E."/>
            <person name="Fukuzawa H."/>
            <person name="Gonzalez-Ballester D."/>
            <person name="Gonzalez-Halphen D."/>
            <person name="Hallmann A."/>
            <person name="Hanikenne M."/>
            <person name="Hippler M."/>
            <person name="Inwood W."/>
            <person name="Jabbari K."/>
            <person name="Kalanon M."/>
            <person name="Kuras R."/>
            <person name="Lefebvre P.A."/>
            <person name="Lemaire S.D."/>
            <person name="Lobanov A.V."/>
            <person name="Lohr M."/>
            <person name="Manuell A."/>
            <person name="Meier I."/>
            <person name="Mets L."/>
            <person name="Mittag M."/>
            <person name="Mittelmeier T."/>
            <person name="Moroney J.V."/>
            <person name="Moseley J."/>
            <person name="Napoli C."/>
            <person name="Nedelcu A.M."/>
            <person name="Niyogi K."/>
            <person name="Novoselov S.V."/>
            <person name="Paulsen I.T."/>
            <person name="Pazour G."/>
            <person name="Purton S."/>
            <person name="Ral J.P."/>
            <person name="Riano-Pachon D.M."/>
            <person name="Riekhof W."/>
            <person name="Rymarquis L."/>
            <person name="Schroda M."/>
            <person name="Stern D."/>
            <person name="Umen J."/>
            <person name="Willows R."/>
            <person name="Wilson N."/>
            <person name="Zimmer S.L."/>
            <person name="Allmer J."/>
            <person name="Balk J."/>
            <person name="Bisova K."/>
            <person name="Chen C.J."/>
            <person name="Elias M."/>
            <person name="Gendler K."/>
            <person name="Hauser C."/>
            <person name="Lamb M.R."/>
            <person name="Ledford H."/>
            <person name="Long J.C."/>
            <person name="Minagawa J."/>
            <person name="Page M.D."/>
            <person name="Pan J."/>
            <person name="Pootakham W."/>
            <person name="Roje S."/>
            <person name="Rose A."/>
            <person name="Stahlberg E."/>
            <person name="Terauchi A.M."/>
            <person name="Yang P."/>
            <person name="Ball S."/>
            <person name="Bowler C."/>
            <person name="Dieckmann C.L."/>
            <person name="Gladyshev V.N."/>
            <person name="Green P."/>
            <person name="Jorgensen R."/>
            <person name="Mayfield S."/>
            <person name="Mueller-Roeber B."/>
            <person name="Rajamani S."/>
            <person name="Sayre R.T."/>
            <person name="Brokstein P."/>
            <person name="Dubchak I."/>
            <person name="Goodstein D."/>
            <person name="Hornick L."/>
            <person name="Huang Y.W."/>
            <person name="Jhaveri J."/>
            <person name="Luo Y."/>
            <person name="Martinez D."/>
            <person name="Ngau W.C."/>
            <person name="Otillar B."/>
            <person name="Poliakov A."/>
            <person name="Porter A."/>
            <person name="Szajkowski L."/>
            <person name="Werner G."/>
            <person name="Zhou K."/>
            <person name="Grigoriev I.V."/>
            <person name="Rokhsar D.S."/>
            <person name="Grossman A.R."/>
        </authorList>
    </citation>
    <scope>NUCLEOTIDE SEQUENCE [LARGE SCALE GENOMIC DNA]</scope>
    <source>
        <strain evidence="5">CC-503</strain>
    </source>
</reference>
<organism evidence="4 5">
    <name type="scientific">Chlamydomonas reinhardtii</name>
    <name type="common">Chlamydomonas smithii</name>
    <dbReference type="NCBI Taxonomy" id="3055"/>
    <lineage>
        <taxon>Eukaryota</taxon>
        <taxon>Viridiplantae</taxon>
        <taxon>Chlorophyta</taxon>
        <taxon>core chlorophytes</taxon>
        <taxon>Chlorophyceae</taxon>
        <taxon>CS clade</taxon>
        <taxon>Chlamydomonadales</taxon>
        <taxon>Chlamydomonadaceae</taxon>
        <taxon>Chlamydomonas</taxon>
    </lineage>
</organism>
<dbReference type="Gene3D" id="2.60.120.330">
    <property type="entry name" value="B-lactam Antibiotic, Isopenicillin N Synthase, Chain"/>
    <property type="match status" value="1"/>
</dbReference>
<feature type="domain" description="Fe2OG dioxygenase" evidence="3">
    <location>
        <begin position="165"/>
        <end position="292"/>
    </location>
</feature>
<dbReference type="InterPro" id="IPR027443">
    <property type="entry name" value="IPNS-like_sf"/>
</dbReference>
<gene>
    <name evidence="4" type="ORF">CHLRE_17g716251v5</name>
</gene>
<feature type="compositionally biased region" description="Low complexity" evidence="1">
    <location>
        <begin position="428"/>
        <end position="446"/>
    </location>
</feature>
<dbReference type="InterPro" id="IPR000626">
    <property type="entry name" value="Ubiquitin-like_dom"/>
</dbReference>
<feature type="compositionally biased region" description="Low complexity" evidence="1">
    <location>
        <begin position="536"/>
        <end position="551"/>
    </location>
</feature>
<sequence length="648" mass="66392">MAQLLATLNVRQQLLSFDELVPDADRASAYTRFCNELWTRLQQQGVAVLELVDDEEFSAFASALETCAVFFGADESVKQGAQSAVPGEGYAVRPGKELLAVRLGAPAWGSGRSRTQHAALQKASSRADRLCRGLLCALCRSPGLDVHSGRVLGLLDDAPLLGQASASLLRCARYSPDPHAAQLLAFAPHHDRGVLTLVASAQEQGLQVQLPQQGQGAGAGAGAWVDVPLGPGRVAVLCGYSLSYALGGLLQPALHRVRPVAVAGGGSADGSAATAGGGRVSLAYELCFRPNAFVDPAAITQGAAEQLPAAAAAAGEGGAASRPALLTCALMERFDATHPVSINGGVRVEQAQPRAQQELAARRQREEASLVTDAGEGDQKPAATAAAAGRSGAQAQKAAGRGWAAVANGAAEGPQGASQAPPSDATGQQRRTSLRLQQQQQQNSRQDAPAPALTGTATKKPFGTSGGSSSKEREQQAPAGATARHDAGAAAANGGAAGVSAAARRQREDNRTAAGDEAPAVKRGRHGRAPATGKQAGSPAAAPSALSQPAPAGGGNGGQAEAPAGQWAGGAIKIIIKDQSGSAVRFEVKQSTRMGRVFEAYCSRQGLDIANHRFVFNECRVRDDMTADELPGLQDGDVLDCFVNQIGN</sequence>
<dbReference type="Pfam" id="PF11976">
    <property type="entry name" value="Rad60-SLD"/>
    <property type="match status" value="1"/>
</dbReference>
<dbReference type="GO" id="GO:0031386">
    <property type="term" value="F:protein tag activity"/>
    <property type="evidence" value="ECO:0000318"/>
    <property type="project" value="GO_Central"/>
</dbReference>
<dbReference type="KEGG" id="cre:CHLRE_17g716251v5"/>
<accession>A0A2K3CPZ6</accession>
<dbReference type="InterPro" id="IPR029071">
    <property type="entry name" value="Ubiquitin-like_domsf"/>
</dbReference>
<dbReference type="InterPro" id="IPR044861">
    <property type="entry name" value="IPNS-like_FE2OG_OXY"/>
</dbReference>
<evidence type="ECO:0000259" key="2">
    <source>
        <dbReference type="PROSITE" id="PS50053"/>
    </source>
</evidence>
<evidence type="ECO:0000313" key="5">
    <source>
        <dbReference type="Proteomes" id="UP000006906"/>
    </source>
</evidence>
<feature type="compositionally biased region" description="Low complexity" evidence="1">
    <location>
        <begin position="382"/>
        <end position="394"/>
    </location>
</feature>
<feature type="domain" description="Ubiquitin-like" evidence="2">
    <location>
        <begin position="572"/>
        <end position="648"/>
    </location>
</feature>
<proteinExistence type="predicted"/>
<protein>
    <recommendedName>
        <fullName evidence="6">Ubiquitin-like domain-containing protein</fullName>
    </recommendedName>
</protein>
<dbReference type="Pfam" id="PF03171">
    <property type="entry name" value="2OG-FeII_Oxy"/>
    <property type="match status" value="1"/>
</dbReference>
<dbReference type="PANTHER" id="PTHR10562">
    <property type="entry name" value="SMALL UBIQUITIN-RELATED MODIFIER"/>
    <property type="match status" value="1"/>
</dbReference>
<dbReference type="PROSITE" id="PS50053">
    <property type="entry name" value="UBIQUITIN_2"/>
    <property type="match status" value="1"/>
</dbReference>
<keyword evidence="5" id="KW-1185">Reference proteome</keyword>
<dbReference type="SUPFAM" id="SSF51197">
    <property type="entry name" value="Clavaminate synthase-like"/>
    <property type="match status" value="1"/>
</dbReference>
<feature type="compositionally biased region" description="Polar residues" evidence="1">
    <location>
        <begin position="416"/>
        <end position="427"/>
    </location>
</feature>
<dbReference type="RefSeq" id="XP_042914620.1">
    <property type="nucleotide sequence ID" value="XM_043072161.1"/>
</dbReference>
<feature type="compositionally biased region" description="Low complexity" evidence="1">
    <location>
        <begin position="477"/>
        <end position="503"/>
    </location>
</feature>
<dbReference type="Gene3D" id="3.10.20.90">
    <property type="entry name" value="Phosphatidylinositol 3-kinase Catalytic Subunit, Chain A, domain 1"/>
    <property type="match status" value="1"/>
</dbReference>
<dbReference type="ExpressionAtlas" id="A0A2K3CPZ6">
    <property type="expression patterns" value="baseline"/>
</dbReference>
<dbReference type="PROSITE" id="PS51471">
    <property type="entry name" value="FE2OG_OXY"/>
    <property type="match status" value="1"/>
</dbReference>
<evidence type="ECO:0008006" key="6">
    <source>
        <dbReference type="Google" id="ProtNLM"/>
    </source>
</evidence>
<dbReference type="GeneID" id="66056993"/>
<dbReference type="GO" id="GO:0044389">
    <property type="term" value="F:ubiquitin-like protein ligase binding"/>
    <property type="evidence" value="ECO:0000318"/>
    <property type="project" value="GO_Central"/>
</dbReference>